<evidence type="ECO:0000313" key="3">
    <source>
        <dbReference type="Proteomes" id="UP001153365"/>
    </source>
</evidence>
<dbReference type="EMBL" id="CALTRL010002123">
    <property type="protein sequence ID" value="CAH7674734.1"/>
    <property type="molecule type" value="Genomic_DNA"/>
</dbReference>
<evidence type="ECO:0000256" key="1">
    <source>
        <dbReference type="SAM" id="MobiDB-lite"/>
    </source>
</evidence>
<feature type="region of interest" description="Disordered" evidence="1">
    <location>
        <begin position="180"/>
        <end position="234"/>
    </location>
</feature>
<feature type="region of interest" description="Disordered" evidence="1">
    <location>
        <begin position="361"/>
        <end position="382"/>
    </location>
</feature>
<dbReference type="InterPro" id="IPR018800">
    <property type="entry name" value="PRCC"/>
</dbReference>
<dbReference type="Proteomes" id="UP001153365">
    <property type="component" value="Unassembled WGS sequence"/>
</dbReference>
<feature type="compositionally biased region" description="Low complexity" evidence="1">
    <location>
        <begin position="201"/>
        <end position="215"/>
    </location>
</feature>
<dbReference type="PANTHER" id="PTHR13621">
    <property type="entry name" value="PROLINE-RICH PROTEIN PRCC"/>
    <property type="match status" value="1"/>
</dbReference>
<accession>A0AAV0B062</accession>
<feature type="compositionally biased region" description="Polar residues" evidence="1">
    <location>
        <begin position="35"/>
        <end position="46"/>
    </location>
</feature>
<gene>
    <name evidence="2" type="ORF">PPACK8108_LOCUS9666</name>
</gene>
<sequence>MGLVDYCSGSESEGEEDVEGVVDGRVEVDEKQQLDRSTSTSTNRNVPQRKTRRPTKARIILDLPPPSVTLGRLDEPLKRKLDDGDRSEAYSFRESQESSSLSKKLKLLPFEGQKRSGLAGILPPPKQIVSETKSDLSLSKLRTLAVSKTKPQVEPSRTETELVNLAKKTSDSSRIIDNELLPTSDRSENNGASLFGFPLKSSHQSSNQSLSGSNSAKLTISSAPTVTEEAPPPPSVMDPYPGYWQRSNGVWCARSADDPIWMEFCRVHYGDSSSTQSHNTSTNGRSGTIPKDFFERGGDSGKYSEIEEFNAAKVARDAWENKPKIIDPREEARKEQAEAAAAAGKASKQISARARGRHQLTSLLTEAQANRAELEDRISRGKFNRKAGGAKYGF</sequence>
<dbReference type="PANTHER" id="PTHR13621:SF2">
    <property type="entry name" value="PROLINE-RICH PROTEIN PRCC"/>
    <property type="match status" value="1"/>
</dbReference>
<reference evidence="2" key="1">
    <citation type="submission" date="2022-06" db="EMBL/GenBank/DDBJ databases">
        <authorList>
            <consortium name="SYNGENTA / RWTH Aachen University"/>
        </authorList>
    </citation>
    <scope>NUCLEOTIDE SEQUENCE</scope>
</reference>
<feature type="region of interest" description="Disordered" evidence="1">
    <location>
        <begin position="1"/>
        <end position="99"/>
    </location>
</feature>
<dbReference type="Pfam" id="PF10253">
    <property type="entry name" value="PRCC"/>
    <property type="match status" value="1"/>
</dbReference>
<comment type="caution">
    <text evidence="2">The sequence shown here is derived from an EMBL/GenBank/DDBJ whole genome shotgun (WGS) entry which is preliminary data.</text>
</comment>
<feature type="region of interest" description="Disordered" evidence="1">
    <location>
        <begin position="271"/>
        <end position="300"/>
    </location>
</feature>
<dbReference type="GO" id="GO:0005634">
    <property type="term" value="C:nucleus"/>
    <property type="evidence" value="ECO:0007669"/>
    <property type="project" value="TreeGrafter"/>
</dbReference>
<feature type="compositionally biased region" description="Low complexity" evidence="1">
    <location>
        <begin position="272"/>
        <end position="283"/>
    </location>
</feature>
<protein>
    <submittedName>
        <fullName evidence="2">Mitotic checkpoint regulator, MAD2B-interacting-domain-containing protein</fullName>
    </submittedName>
</protein>
<dbReference type="AlphaFoldDB" id="A0AAV0B062"/>
<feature type="compositionally biased region" description="Basic residues" evidence="1">
    <location>
        <begin position="47"/>
        <end position="56"/>
    </location>
</feature>
<feature type="compositionally biased region" description="Basic and acidic residues" evidence="1">
    <location>
        <begin position="22"/>
        <end position="34"/>
    </location>
</feature>
<keyword evidence="3" id="KW-1185">Reference proteome</keyword>
<evidence type="ECO:0000313" key="2">
    <source>
        <dbReference type="EMBL" id="CAH7674734.1"/>
    </source>
</evidence>
<proteinExistence type="predicted"/>
<organism evidence="2 3">
    <name type="scientific">Phakopsora pachyrhizi</name>
    <name type="common">Asian soybean rust disease fungus</name>
    <dbReference type="NCBI Taxonomy" id="170000"/>
    <lineage>
        <taxon>Eukaryota</taxon>
        <taxon>Fungi</taxon>
        <taxon>Dikarya</taxon>
        <taxon>Basidiomycota</taxon>
        <taxon>Pucciniomycotina</taxon>
        <taxon>Pucciniomycetes</taxon>
        <taxon>Pucciniales</taxon>
        <taxon>Phakopsoraceae</taxon>
        <taxon>Phakopsora</taxon>
    </lineage>
</organism>
<feature type="compositionally biased region" description="Basic and acidic residues" evidence="1">
    <location>
        <begin position="72"/>
        <end position="88"/>
    </location>
</feature>
<name>A0AAV0B062_PHAPC</name>